<dbReference type="PANTHER" id="PTHR46573:SF1">
    <property type="entry name" value="WD REPEAT, SAM AND U-BOX DOMAIN-CONTAINING PROTEIN 1"/>
    <property type="match status" value="1"/>
</dbReference>
<dbReference type="InterPro" id="IPR001660">
    <property type="entry name" value="SAM"/>
</dbReference>
<dbReference type="Gene3D" id="1.10.150.50">
    <property type="entry name" value="Transcription Factor, Ets-1"/>
    <property type="match status" value="1"/>
</dbReference>
<dbReference type="SUPFAM" id="SSF47769">
    <property type="entry name" value="SAM/Pointed domain"/>
    <property type="match status" value="1"/>
</dbReference>
<evidence type="ECO:0000313" key="3">
    <source>
        <dbReference type="EMBL" id="KAK2145701.1"/>
    </source>
</evidence>
<dbReference type="Proteomes" id="UP001208570">
    <property type="component" value="Unassembled WGS sequence"/>
</dbReference>
<evidence type="ECO:0000259" key="1">
    <source>
        <dbReference type="PROSITE" id="PS50105"/>
    </source>
</evidence>
<dbReference type="SUPFAM" id="SSF57850">
    <property type="entry name" value="RING/U-box"/>
    <property type="match status" value="1"/>
</dbReference>
<reference evidence="3" key="1">
    <citation type="journal article" date="2023" name="Mol. Biol. Evol.">
        <title>Third-Generation Sequencing Reveals the Adaptive Role of the Epigenome in Three Deep-Sea Polychaetes.</title>
        <authorList>
            <person name="Perez M."/>
            <person name="Aroh O."/>
            <person name="Sun Y."/>
            <person name="Lan Y."/>
            <person name="Juniper S.K."/>
            <person name="Young C.R."/>
            <person name="Angers B."/>
            <person name="Qian P.Y."/>
        </authorList>
    </citation>
    <scope>NUCLEOTIDE SEQUENCE</scope>
    <source>
        <strain evidence="3">P08H-3</strain>
    </source>
</reference>
<evidence type="ECO:0008006" key="5">
    <source>
        <dbReference type="Google" id="ProtNLM"/>
    </source>
</evidence>
<dbReference type="InterPro" id="IPR013761">
    <property type="entry name" value="SAM/pointed_sf"/>
</dbReference>
<protein>
    <recommendedName>
        <fullName evidence="5">SAM domain-containing protein</fullName>
    </recommendedName>
</protein>
<feature type="domain" description="SAM" evidence="1">
    <location>
        <begin position="25"/>
        <end position="89"/>
    </location>
</feature>
<keyword evidence="4" id="KW-1185">Reference proteome</keyword>
<proteinExistence type="predicted"/>
<dbReference type="InterPro" id="IPR003613">
    <property type="entry name" value="Ubox_domain"/>
</dbReference>
<dbReference type="AlphaFoldDB" id="A0AAD9J464"/>
<dbReference type="SMART" id="SM00454">
    <property type="entry name" value="SAM"/>
    <property type="match status" value="1"/>
</dbReference>
<dbReference type="EMBL" id="JAODUP010000662">
    <property type="protein sequence ID" value="KAK2145701.1"/>
    <property type="molecule type" value="Genomic_DNA"/>
</dbReference>
<dbReference type="Pfam" id="PF00536">
    <property type="entry name" value="SAM_1"/>
    <property type="match status" value="1"/>
</dbReference>
<feature type="domain" description="U-box" evidence="2">
    <location>
        <begin position="96"/>
        <end position="149"/>
    </location>
</feature>
<evidence type="ECO:0000313" key="4">
    <source>
        <dbReference type="Proteomes" id="UP001208570"/>
    </source>
</evidence>
<sequence length="149" mass="17022">MKNKRAQIVRAEVNCDKSKKLPCEWSVTEVCQWLYELGMGQYEATFKHNAIDGMELTTLNHYSLEKDLGISALGHRNKILRAIKLIETHPEIQPRSSNTDGYSYERSAIVAWINNGRLQSPMTNALLASRQLTPNRSLKMLIQKYLQAS</sequence>
<dbReference type="PROSITE" id="PS51698">
    <property type="entry name" value="U_BOX"/>
    <property type="match status" value="1"/>
</dbReference>
<dbReference type="InterPro" id="IPR013083">
    <property type="entry name" value="Znf_RING/FYVE/PHD"/>
</dbReference>
<organism evidence="3 4">
    <name type="scientific">Paralvinella palmiformis</name>
    <dbReference type="NCBI Taxonomy" id="53620"/>
    <lineage>
        <taxon>Eukaryota</taxon>
        <taxon>Metazoa</taxon>
        <taxon>Spiralia</taxon>
        <taxon>Lophotrochozoa</taxon>
        <taxon>Annelida</taxon>
        <taxon>Polychaeta</taxon>
        <taxon>Sedentaria</taxon>
        <taxon>Canalipalpata</taxon>
        <taxon>Terebellida</taxon>
        <taxon>Terebelliformia</taxon>
        <taxon>Alvinellidae</taxon>
        <taxon>Paralvinella</taxon>
    </lineage>
</organism>
<accession>A0AAD9J464</accession>
<evidence type="ECO:0000259" key="2">
    <source>
        <dbReference type="PROSITE" id="PS51698"/>
    </source>
</evidence>
<dbReference type="PANTHER" id="PTHR46573">
    <property type="entry name" value="WD REPEAT, SAM AND U-BOX DOMAIN-CONTAINING PROTEIN 1"/>
    <property type="match status" value="1"/>
</dbReference>
<name>A0AAD9J464_9ANNE</name>
<dbReference type="GO" id="GO:0004842">
    <property type="term" value="F:ubiquitin-protein transferase activity"/>
    <property type="evidence" value="ECO:0007669"/>
    <property type="project" value="InterPro"/>
</dbReference>
<dbReference type="Gene3D" id="3.30.40.10">
    <property type="entry name" value="Zinc/RING finger domain, C3HC4 (zinc finger)"/>
    <property type="match status" value="1"/>
</dbReference>
<dbReference type="InterPro" id="IPR052085">
    <property type="entry name" value="WD-SAM-U-box"/>
</dbReference>
<dbReference type="PROSITE" id="PS50105">
    <property type="entry name" value="SAM_DOMAIN"/>
    <property type="match status" value="1"/>
</dbReference>
<dbReference type="GO" id="GO:0016567">
    <property type="term" value="P:protein ubiquitination"/>
    <property type="evidence" value="ECO:0007669"/>
    <property type="project" value="InterPro"/>
</dbReference>
<dbReference type="SMART" id="SM00504">
    <property type="entry name" value="Ubox"/>
    <property type="match status" value="1"/>
</dbReference>
<dbReference type="Pfam" id="PF04564">
    <property type="entry name" value="U-box"/>
    <property type="match status" value="1"/>
</dbReference>
<comment type="caution">
    <text evidence="3">The sequence shown here is derived from an EMBL/GenBank/DDBJ whole genome shotgun (WGS) entry which is preliminary data.</text>
</comment>
<gene>
    <name evidence="3" type="ORF">LSH36_662g03022</name>
</gene>